<keyword evidence="3" id="KW-1185">Reference proteome</keyword>
<organism evidence="2 3">
    <name type="scientific">Lederbergia lenta</name>
    <name type="common">Bacillus lentus</name>
    <dbReference type="NCBI Taxonomy" id="1467"/>
    <lineage>
        <taxon>Bacteria</taxon>
        <taxon>Bacillati</taxon>
        <taxon>Bacillota</taxon>
        <taxon>Bacilli</taxon>
        <taxon>Bacillales</taxon>
        <taxon>Bacillaceae</taxon>
        <taxon>Lederbergia</taxon>
    </lineage>
</organism>
<keyword evidence="1" id="KW-0472">Membrane</keyword>
<dbReference type="Proteomes" id="UP000249134">
    <property type="component" value="Chromosome 1"/>
</dbReference>
<dbReference type="RefSeq" id="WP_066146364.1">
    <property type="nucleotide sequence ID" value="NZ_CBCSGM010000001.1"/>
</dbReference>
<evidence type="ECO:0000313" key="3">
    <source>
        <dbReference type="Proteomes" id="UP000249134"/>
    </source>
</evidence>
<sequence length="293" mass="33534">MKQCPNCGLELADNNVCSKCGIQQKQDVLKIHNQNEGQITNNGNAENNFDTDVNKFIGKKHPYYKTKWEKAKDNKPTWNFAAFFLSIFWLGYRKMYTHIAIIIAFFFLIDFIVYILNINSIDNAISMAIAVTLGMYGNYFYLIKARKKVAVIREQGLTSEDKNFEIHKKGGTSWLGVFIALIFLLFYAFISIALFPSAEDKITALRDGTFYDTADQTVGETMDSYFFEPDWNLIKNDQNEEVIHFTGKKEESIISIDFISDGDSFEINNAEINGEQLTADEINEMLDLIITES</sequence>
<dbReference type="KEGG" id="blen:NCTC4824_03075"/>
<accession>A0A2X4W918</accession>
<proteinExistence type="predicted"/>
<keyword evidence="1" id="KW-1133">Transmembrane helix</keyword>
<protein>
    <submittedName>
        <fullName evidence="2">Group-specific protein</fullName>
    </submittedName>
</protein>
<evidence type="ECO:0000313" key="2">
    <source>
        <dbReference type="EMBL" id="SQI61157.1"/>
    </source>
</evidence>
<name>A0A2X4W918_LEDLE</name>
<feature type="transmembrane region" description="Helical" evidence="1">
    <location>
        <begin position="124"/>
        <end position="143"/>
    </location>
</feature>
<keyword evidence="1" id="KW-0812">Transmembrane</keyword>
<dbReference type="InterPro" id="IPR024399">
    <property type="entry name" value="DUF2628"/>
</dbReference>
<dbReference type="Pfam" id="PF10947">
    <property type="entry name" value="DUF2628"/>
    <property type="match status" value="1"/>
</dbReference>
<feature type="transmembrane region" description="Helical" evidence="1">
    <location>
        <begin position="174"/>
        <end position="195"/>
    </location>
</feature>
<evidence type="ECO:0000256" key="1">
    <source>
        <dbReference type="SAM" id="Phobius"/>
    </source>
</evidence>
<reference evidence="2 3" key="1">
    <citation type="submission" date="2018-06" db="EMBL/GenBank/DDBJ databases">
        <authorList>
            <consortium name="Pathogen Informatics"/>
            <person name="Doyle S."/>
        </authorList>
    </citation>
    <scope>NUCLEOTIDE SEQUENCE [LARGE SCALE GENOMIC DNA]</scope>
    <source>
        <strain evidence="2 3">NCTC4824</strain>
    </source>
</reference>
<dbReference type="STRING" id="1348624.GCA_001591545_03936"/>
<dbReference type="AlphaFoldDB" id="A0A2X4W918"/>
<gene>
    <name evidence="2" type="ORF">NCTC4824_03075</name>
</gene>
<dbReference type="EMBL" id="LS483476">
    <property type="protein sequence ID" value="SQI61157.1"/>
    <property type="molecule type" value="Genomic_DNA"/>
</dbReference>
<feature type="transmembrane region" description="Helical" evidence="1">
    <location>
        <begin position="99"/>
        <end position="118"/>
    </location>
</feature>